<dbReference type="InterPro" id="IPR012337">
    <property type="entry name" value="RNaseH-like_sf"/>
</dbReference>
<comment type="catalytic activity">
    <reaction evidence="9 10">
        <text>DNA(n) + a 2'-deoxyribonucleoside 5'-triphosphate = DNA(n+1) + diphosphate</text>
        <dbReference type="Rhea" id="RHEA:22508"/>
        <dbReference type="Rhea" id="RHEA-COMP:17339"/>
        <dbReference type="Rhea" id="RHEA-COMP:17340"/>
        <dbReference type="ChEBI" id="CHEBI:33019"/>
        <dbReference type="ChEBI" id="CHEBI:61560"/>
        <dbReference type="ChEBI" id="CHEBI:173112"/>
        <dbReference type="EC" id="2.7.7.7"/>
    </reaction>
</comment>
<evidence type="ECO:0000313" key="14">
    <source>
        <dbReference type="Proteomes" id="UP000113541"/>
    </source>
</evidence>
<feature type="region of interest" description="Disordered" evidence="11">
    <location>
        <begin position="1265"/>
        <end position="1307"/>
    </location>
</feature>
<dbReference type="GO" id="GO:0003677">
    <property type="term" value="F:DNA binding"/>
    <property type="evidence" value="ECO:0007669"/>
    <property type="project" value="UniProtKB-KW"/>
</dbReference>
<feature type="domain" description="DNA-directed DNA polymerase family B mitochondria/virus" evidence="12">
    <location>
        <begin position="422"/>
        <end position="882"/>
    </location>
</feature>
<dbReference type="InterPro" id="IPR017964">
    <property type="entry name" value="DNA-dir_DNA_pol_B_CS"/>
</dbReference>
<keyword evidence="3 10" id="KW-0548">Nucleotidyltransferase</keyword>
<keyword evidence="5 10" id="KW-0239">DNA-directed DNA polymerase</keyword>
<evidence type="ECO:0000256" key="5">
    <source>
        <dbReference type="ARBA" id="ARBA00022932"/>
    </source>
</evidence>
<evidence type="ECO:0000256" key="4">
    <source>
        <dbReference type="ARBA" id="ARBA00022705"/>
    </source>
</evidence>
<feature type="region of interest" description="Disordered" evidence="11">
    <location>
        <begin position="1"/>
        <end position="54"/>
    </location>
</feature>
<dbReference type="PROSITE" id="PS00116">
    <property type="entry name" value="DNA_POLYMERASE_B"/>
    <property type="match status" value="1"/>
</dbReference>
<evidence type="ECO:0000256" key="6">
    <source>
        <dbReference type="ARBA" id="ARBA00023109"/>
    </source>
</evidence>
<keyword evidence="14" id="KW-1185">Reference proteome</keyword>
<proteinExistence type="inferred from homology"/>
<evidence type="ECO:0000313" key="13">
    <source>
        <dbReference type="EMBL" id="AIE77214.1"/>
    </source>
</evidence>
<sequence>MDSDNMNTDSLQSIPSHSSTPPSSPQSPAKDHEYNRDAKRKKRKGRPTRPARSIVPFVRTKLGSDSLKVATIPFEDVGKMNKLFKSLIGTYVKDGIYYINGVPHKIRATVFIKGLRKWLTLHKFLGGNAKGYNRIDYAYYKESPLERLTVFKPMHIQLVKLRGKTANIQRLWSSDNPVMPPISLTRDLQEDEWTWVTSIKPAQKCPKCGICWTQAHTCKQSNSAFYWMSIEKSGRELWQHVKFKTASSPPNTKLLFVTYDIETYTMYVNRGKRMLPFMLCFRLSGDKDMVAKAFSLACDMDGITQFNGGFYWMDPRPGVVGKRFREFRTRLQILFADDMINRLYLYNQAYIDALLTECNLKKPRDIPYEKYCEGRKNLKLPDDFYQVSIIVVGHNICRFDEILLSSEIMDAKEDYPKATKCERAFMPRAGRLLFNDIYFSLPNPIYAEKDPSRADRWKEGINTMSDYVHLSVKFTVRDTCQLTGGANLRKAAQAYSLDASKGECPYEAINTFISAGYYNMDEEGFPALEYWQSPQVMREQKELWFSRHPGWPYDIMQACLEYCMLDVVVTEQLAFTILHNYDVYFKKELGFIGDFNIFERPTIPSNTHALWKQLAFKEYSSRRSVNHDPASTSQRKPRLDPRYVAQLYSPHRLMFKYIRQALRGGRCYPTHFGPFYEPVFVFDICGMYASALTHPLPHGPPLDPKFTADHVDRLNDILAKSGTISYFDPRIKPSILKVEAHPPPIEDLDPLPPICSRRGGRLVWTNESLHDEVITVIDIITLHNRGWTVKVLHDPMNVVFKEWRTICAEYVGKNIRAKEKADREGNEIMRSISKLLSNALYGAFATNMDTTKVVFEQDLTKDDLEKIQFGELEVNHVTILNDPSFGGYTIESINSLFQQNYLQQHFNPPLSEQDLCDDELPSKDENQLTESPSLEDFDEELQDLNSGAYIPADTDHAHFASANTTEFKPLTLMDAPAEAVTVLHLERSDQLVENNRYATQLACFVLGWSRAFFSEWAEIIHGPDRGIHPHDRPMRSLYGDTDSIFLTASGYERMLTRGAHRIKSKDTKLIFDPDEPQLTWACECDIKCKLCKADTFSSESIFLAPKLYALKDARCTQCGHVGIGKLRAKGHPGEELVYDTLLRCWQRSEEERLTGKTTTPELSTSREIFKKTLLNKVSRYEPFTLHNEKLTRVLRPWKDMTLYPVGSTLHPYNNANPNPRNEKEVRLVEDFSNDDPMAPLKNAHGVIDPAWRIYRGWRPTNAENYAEEDEAGDEEEDEDSSSGSSSDESEGEADNSQDPLDTIDPTDLINMIDLDPLTEISAEDCADLLRFLESDNHEWSI</sequence>
<dbReference type="InterPro" id="IPR006172">
    <property type="entry name" value="DNA-dir_DNA_pol_B"/>
</dbReference>
<reference evidence="13 14" key="1">
    <citation type="journal article" date="2014" name="Virology">
        <title>Complete genome sequences of pigeon adenovirus 1 and duck adenovirus 2 extend the number of species within the genus Aviadenovirus.</title>
        <authorList>
            <person name="Marek A."/>
            <person name="Kajan G.L."/>
            <person name="Kosiol C."/>
            <person name="Harrach B."/>
            <person name="Schlotterer C."/>
            <person name="Hess M."/>
        </authorList>
    </citation>
    <scope>NUCLEOTIDE SEQUENCE [LARGE SCALE GENOMIC DNA]</scope>
    <source>
        <strain evidence="13 14">GR</strain>
    </source>
</reference>
<evidence type="ECO:0000256" key="10">
    <source>
        <dbReference type="RuleBase" id="RU000442"/>
    </source>
</evidence>
<dbReference type="EMBL" id="KJ469653">
    <property type="protein sequence ID" value="AIE77214.1"/>
    <property type="molecule type" value="Genomic_DNA"/>
</dbReference>
<feature type="region of interest" description="Disordered" evidence="11">
    <location>
        <begin position="912"/>
        <end position="934"/>
    </location>
</feature>
<feature type="compositionally biased region" description="Polar residues" evidence="11">
    <location>
        <begin position="1"/>
        <end position="12"/>
    </location>
</feature>
<dbReference type="GO" id="GO:0003887">
    <property type="term" value="F:DNA-directed DNA polymerase activity"/>
    <property type="evidence" value="ECO:0007669"/>
    <property type="project" value="UniProtKB-KW"/>
</dbReference>
<dbReference type="GO" id="GO:0042025">
    <property type="term" value="C:host cell nucleus"/>
    <property type="evidence" value="ECO:0007669"/>
    <property type="project" value="UniProtKB-SubCell"/>
</dbReference>
<name>A0A075FA56_9ADEN</name>
<dbReference type="GO" id="GO:0006260">
    <property type="term" value="P:DNA replication"/>
    <property type="evidence" value="ECO:0007669"/>
    <property type="project" value="UniProtKB-KW"/>
</dbReference>
<dbReference type="SUPFAM" id="SSF56672">
    <property type="entry name" value="DNA/RNA polymerases"/>
    <property type="match status" value="1"/>
</dbReference>
<feature type="compositionally biased region" description="Acidic residues" evidence="11">
    <location>
        <begin position="1265"/>
        <end position="1280"/>
    </location>
</feature>
<dbReference type="PRINTS" id="PR00106">
    <property type="entry name" value="DNAPOLB"/>
</dbReference>
<evidence type="ECO:0000256" key="3">
    <source>
        <dbReference type="ARBA" id="ARBA00022695"/>
    </source>
</evidence>
<evidence type="ECO:0000256" key="7">
    <source>
        <dbReference type="ARBA" id="ARBA00023125"/>
    </source>
</evidence>
<dbReference type="InterPro" id="IPR023211">
    <property type="entry name" value="DNA_pol_palm_dom_sf"/>
</dbReference>
<dbReference type="Proteomes" id="UP000113541">
    <property type="component" value="Segment"/>
</dbReference>
<dbReference type="RefSeq" id="YP_009047155.1">
    <property type="nucleotide sequence ID" value="NC_024486.1"/>
</dbReference>
<comment type="subunit">
    <text evidence="8">Heterodimer with the terminal protein; this heterodimer binds to bp 9 to 18 of the genome. Forms a complex with viral pTP, DBP and hosts NFIA and POU2F1/OCT1 for initiation of replication.</text>
</comment>
<keyword evidence="2 10" id="KW-0808">Transferase</keyword>
<dbReference type="InterPro" id="IPR043502">
    <property type="entry name" value="DNA/RNA_pol_sf"/>
</dbReference>
<evidence type="ECO:0000256" key="11">
    <source>
        <dbReference type="SAM" id="MobiDB-lite"/>
    </source>
</evidence>
<feature type="compositionally biased region" description="Basic residues" evidence="11">
    <location>
        <begin position="38"/>
        <end position="49"/>
    </location>
</feature>
<dbReference type="Pfam" id="PF03175">
    <property type="entry name" value="DNA_pol_B_2"/>
    <property type="match status" value="1"/>
</dbReference>
<keyword evidence="4 10" id="KW-0235">DNA replication</keyword>
<dbReference type="KEGG" id="vg:19893440"/>
<dbReference type="GO" id="GO:0039693">
    <property type="term" value="P:viral DNA genome replication"/>
    <property type="evidence" value="ECO:0007669"/>
    <property type="project" value="UniProtKB-KW"/>
</dbReference>
<evidence type="ECO:0000256" key="1">
    <source>
        <dbReference type="ARBA" id="ARBA00005755"/>
    </source>
</evidence>
<dbReference type="Gene3D" id="3.90.1600.10">
    <property type="entry name" value="Palm domain of DNA polymerase"/>
    <property type="match status" value="1"/>
</dbReference>
<comment type="similarity">
    <text evidence="1 10">Belongs to the DNA polymerase type-B family.</text>
</comment>
<dbReference type="GO" id="GO:0000166">
    <property type="term" value="F:nucleotide binding"/>
    <property type="evidence" value="ECO:0007669"/>
    <property type="project" value="InterPro"/>
</dbReference>
<dbReference type="GeneID" id="19893440"/>
<evidence type="ECO:0000256" key="8">
    <source>
        <dbReference type="ARBA" id="ARBA00046822"/>
    </source>
</evidence>
<keyword evidence="6" id="KW-1194">Viral DNA replication</keyword>
<evidence type="ECO:0000256" key="9">
    <source>
        <dbReference type="ARBA" id="ARBA00049244"/>
    </source>
</evidence>
<dbReference type="SMART" id="SM00486">
    <property type="entry name" value="POLBc"/>
    <property type="match status" value="1"/>
</dbReference>
<dbReference type="SUPFAM" id="SSF53098">
    <property type="entry name" value="Ribonuclease H-like"/>
    <property type="match status" value="1"/>
</dbReference>
<evidence type="ECO:0000259" key="12">
    <source>
        <dbReference type="Pfam" id="PF03175"/>
    </source>
</evidence>
<protein>
    <recommendedName>
        <fullName evidence="10">DNA polymerase</fullName>
        <ecNumber evidence="10">2.7.7.7</ecNumber>
    </recommendedName>
</protein>
<keyword evidence="7 10" id="KW-0238">DNA-binding</keyword>
<dbReference type="InterPro" id="IPR004868">
    <property type="entry name" value="DNA-dir_DNA_pol_B_mt/vir"/>
</dbReference>
<evidence type="ECO:0000256" key="2">
    <source>
        <dbReference type="ARBA" id="ARBA00022679"/>
    </source>
</evidence>
<dbReference type="EC" id="2.7.7.7" evidence="10"/>
<organism evidence="13 14">
    <name type="scientific">Duck adenovirus 2</name>
    <dbReference type="NCBI Taxonomy" id="1520006"/>
    <lineage>
        <taxon>Viruses</taxon>
        <taxon>Varidnaviria</taxon>
        <taxon>Bamfordvirae</taxon>
        <taxon>Preplasmiviricota</taxon>
        <taxon>Polisuviricotina</taxon>
        <taxon>Pharingeaviricetes</taxon>
        <taxon>Rowavirales</taxon>
        <taxon>Adenoviridae</taxon>
        <taxon>Aviadenovirus</taxon>
        <taxon>Aviadenovirus anatis</taxon>
        <taxon>Duck aviadenovirus B</taxon>
    </lineage>
</organism>
<accession>A0A075FA56</accession>